<reference evidence="4" key="1">
    <citation type="submission" date="2024-07" db="EMBL/GenBank/DDBJ databases">
        <authorList>
            <person name="Biller S.J."/>
        </authorList>
    </citation>
    <scope>NUCLEOTIDE SEQUENCE</scope>
    <source>
        <strain evidence="4">WC2409</strain>
    </source>
</reference>
<name>A0AB39W2P0_9FLAO</name>
<dbReference type="Pfam" id="PF19904">
    <property type="entry name" value="DUF6377"/>
    <property type="match status" value="1"/>
</dbReference>
<sequence>MSRFLTLFIVLLFPVLLIGQNNFDSLLGELDKTVDNYQQYSDKKEEKINKLKELLEYTSTNLQKYEIGQKLFEEYKLYQSDSALAYARKNFQIASTLKDIPKINSANLNLASIMGTLGMYKEATDVLHKIDLKSLVNLKSDFYRVSTTIYGSMSDYAASPQEKKKYDVLTQRYRDSTMLSYPSQSSLKFIDQASKLIEHQKFDQTLTLLLKHFPEIAKDNPEQAVVAYLISQSYHGKKETEQEKKWLAISAISDLQLAKKEYISLRSLAFLLYEEGDIDRSYKYMKRSLEDAVFCNARLRTYEISKMMPIINEAYQKQNETNRFQLILFLISASILSLFLMTALFLLFKQMKRLSTAKQEISLANNQLSELNKELSVFNEKLNETNNALSETNLVKEIYIGRYMDQCSDYIGKLEGYRRKLNLMATTGKMNDLVSAVKSKDFIENELATFYTNFDQTFLQLFPNFIKEFSALLIDDEATQLKDGELLNTELRIFALIRLGIKDSAKIAVFLRYSVSTIYNYRSQLKNKAAGPREEFETKVMQIGTNIKS</sequence>
<evidence type="ECO:0000256" key="1">
    <source>
        <dbReference type="SAM" id="Coils"/>
    </source>
</evidence>
<organism evidence="4">
    <name type="scientific">Flavobacterium sp. WC2409</name>
    <dbReference type="NCBI Taxonomy" id="3234139"/>
    <lineage>
        <taxon>Bacteria</taxon>
        <taxon>Pseudomonadati</taxon>
        <taxon>Bacteroidota</taxon>
        <taxon>Flavobacteriia</taxon>
        <taxon>Flavobacteriales</taxon>
        <taxon>Flavobacteriaceae</taxon>
        <taxon>Flavobacterium</taxon>
    </lineage>
</organism>
<proteinExistence type="predicted"/>
<feature type="domain" description="DUF6377" evidence="3">
    <location>
        <begin position="254"/>
        <end position="508"/>
    </location>
</feature>
<dbReference type="EMBL" id="CP165625">
    <property type="protein sequence ID" value="XDU95042.1"/>
    <property type="molecule type" value="Genomic_DNA"/>
</dbReference>
<keyword evidence="2" id="KW-0472">Membrane</keyword>
<protein>
    <submittedName>
        <fullName evidence="4">DUF6377 domain-containing protein</fullName>
    </submittedName>
</protein>
<dbReference type="RefSeq" id="WP_369752834.1">
    <property type="nucleotide sequence ID" value="NZ_CP165625.1"/>
</dbReference>
<keyword evidence="2" id="KW-1133">Transmembrane helix</keyword>
<feature type="transmembrane region" description="Helical" evidence="2">
    <location>
        <begin position="326"/>
        <end position="348"/>
    </location>
</feature>
<dbReference type="AlphaFoldDB" id="A0AB39W2P0"/>
<dbReference type="InterPro" id="IPR045957">
    <property type="entry name" value="DUF6377"/>
</dbReference>
<keyword evidence="1" id="KW-0175">Coiled coil</keyword>
<keyword evidence="2" id="KW-0812">Transmembrane</keyword>
<evidence type="ECO:0000259" key="3">
    <source>
        <dbReference type="Pfam" id="PF19904"/>
    </source>
</evidence>
<evidence type="ECO:0000256" key="2">
    <source>
        <dbReference type="SAM" id="Phobius"/>
    </source>
</evidence>
<feature type="coiled-coil region" evidence="1">
    <location>
        <begin position="354"/>
        <end position="388"/>
    </location>
</feature>
<gene>
    <name evidence="4" type="ORF">AB3G34_14255</name>
</gene>
<evidence type="ECO:0000313" key="4">
    <source>
        <dbReference type="EMBL" id="XDU95042.1"/>
    </source>
</evidence>
<accession>A0AB39W2P0</accession>